<dbReference type="OrthoDB" id="9840121at2"/>
<dbReference type="EMBL" id="QAON01000009">
    <property type="protein sequence ID" value="PTQ89029.1"/>
    <property type="molecule type" value="Genomic_DNA"/>
</dbReference>
<comment type="caution">
    <text evidence="2">The sequence shown here is derived from an EMBL/GenBank/DDBJ whole genome shotgun (WGS) entry which is preliminary data.</text>
</comment>
<reference evidence="2 3" key="1">
    <citation type="submission" date="2018-04" db="EMBL/GenBank/DDBJ databases">
        <title>Genomic Encyclopedia of Archaeal and Bacterial Type Strains, Phase II (KMG-II): from individual species to whole genera.</title>
        <authorList>
            <person name="Goeker M."/>
        </authorList>
    </citation>
    <scope>NUCLEOTIDE SEQUENCE [LARGE SCALE GENOMIC DNA]</scope>
    <source>
        <strain evidence="2 3">DSM 5822</strain>
    </source>
</reference>
<evidence type="ECO:0000256" key="1">
    <source>
        <dbReference type="SAM" id="SignalP"/>
    </source>
</evidence>
<organism evidence="2 3">
    <name type="scientific">Agitococcus lubricus</name>
    <dbReference type="NCBI Taxonomy" id="1077255"/>
    <lineage>
        <taxon>Bacteria</taxon>
        <taxon>Pseudomonadati</taxon>
        <taxon>Pseudomonadota</taxon>
        <taxon>Gammaproteobacteria</taxon>
        <taxon>Moraxellales</taxon>
        <taxon>Moraxellaceae</taxon>
        <taxon>Agitococcus</taxon>
    </lineage>
</organism>
<dbReference type="AlphaFoldDB" id="A0A2T5IYF5"/>
<protein>
    <submittedName>
        <fullName evidence="2">Uncharacterized protein</fullName>
    </submittedName>
</protein>
<keyword evidence="1" id="KW-0732">Signal</keyword>
<dbReference type="RefSeq" id="WP_107865944.1">
    <property type="nucleotide sequence ID" value="NZ_QAON01000009.1"/>
</dbReference>
<sequence length="149" mass="15569">MKKLTISILCTALLSACVQMPNSDSAGSTPRPAFKDSAIGLATVGSLIILMDVKRQKTQETLKTQTSSQGISKYQARLSAIDAVKSNLVSYSSGQLSLGDKISLVNATSDIVKSKLPDYGDIIATLSTLSQVLITAQHQAKAAAAAANQ</sequence>
<proteinExistence type="predicted"/>
<accession>A0A2T5IYF5</accession>
<name>A0A2T5IYF5_9GAMM</name>
<dbReference type="Proteomes" id="UP000244223">
    <property type="component" value="Unassembled WGS sequence"/>
</dbReference>
<feature type="chain" id="PRO_5030615730" evidence="1">
    <location>
        <begin position="27"/>
        <end position="149"/>
    </location>
</feature>
<evidence type="ECO:0000313" key="2">
    <source>
        <dbReference type="EMBL" id="PTQ89029.1"/>
    </source>
</evidence>
<keyword evidence="3" id="KW-1185">Reference proteome</keyword>
<dbReference type="PROSITE" id="PS51257">
    <property type="entry name" value="PROKAR_LIPOPROTEIN"/>
    <property type="match status" value="1"/>
</dbReference>
<evidence type="ECO:0000313" key="3">
    <source>
        <dbReference type="Proteomes" id="UP000244223"/>
    </source>
</evidence>
<gene>
    <name evidence="2" type="ORF">C8N29_10950</name>
</gene>
<feature type="signal peptide" evidence="1">
    <location>
        <begin position="1"/>
        <end position="26"/>
    </location>
</feature>